<dbReference type="EMBL" id="KL584755">
    <property type="protein sequence ID" value="KEQ96921.1"/>
    <property type="molecule type" value="Genomic_DNA"/>
</dbReference>
<dbReference type="InParanoid" id="A0A074ZE35"/>
<organism evidence="1 2">
    <name type="scientific">Aureobasidium subglaciale (strain EXF-2481)</name>
    <name type="common">Aureobasidium pullulans var. subglaciale</name>
    <dbReference type="NCBI Taxonomy" id="1043005"/>
    <lineage>
        <taxon>Eukaryota</taxon>
        <taxon>Fungi</taxon>
        <taxon>Dikarya</taxon>
        <taxon>Ascomycota</taxon>
        <taxon>Pezizomycotina</taxon>
        <taxon>Dothideomycetes</taxon>
        <taxon>Dothideomycetidae</taxon>
        <taxon>Dothideales</taxon>
        <taxon>Saccotheciaceae</taxon>
        <taxon>Aureobasidium</taxon>
    </lineage>
</organism>
<dbReference type="AlphaFoldDB" id="A0A074ZE35"/>
<accession>A0A074ZE35</accession>
<reference evidence="1 2" key="1">
    <citation type="journal article" date="2014" name="BMC Genomics">
        <title>Genome sequencing of four Aureobasidium pullulans varieties: biotechnological potential, stress tolerance, and description of new species.</title>
        <authorList>
            <person name="Gostin Ar C."/>
            <person name="Ohm R.A."/>
            <person name="Kogej T."/>
            <person name="Sonjak S."/>
            <person name="Turk M."/>
            <person name="Zajc J."/>
            <person name="Zalar P."/>
            <person name="Grube M."/>
            <person name="Sun H."/>
            <person name="Han J."/>
            <person name="Sharma A."/>
            <person name="Chiniquy J."/>
            <person name="Ngan C.Y."/>
            <person name="Lipzen A."/>
            <person name="Barry K."/>
            <person name="Grigoriev I.V."/>
            <person name="Gunde-Cimerman N."/>
        </authorList>
    </citation>
    <scope>NUCLEOTIDE SEQUENCE [LARGE SCALE GENOMIC DNA]</scope>
    <source>
        <strain evidence="1 2">EXF-2481</strain>
    </source>
</reference>
<sequence length="160" mass="18320">MLCDFQTAGRYPRHTCHKVQAFSIPKASKWTLVFQFLPNLAFLSITEPLVEIACFEYSFAHSLLVKHMYRHVEASFVRCLVQGSFSHASSPVTWHLSPECALTLIAHSCIFSFEFRETQPLLTDVNVLEFVLRIPRCANTVTIEPGDMHIAARIWKLRPL</sequence>
<evidence type="ECO:0000313" key="1">
    <source>
        <dbReference type="EMBL" id="KEQ96921.1"/>
    </source>
</evidence>
<dbReference type="HOGENOM" id="CLU_1651817_0_0_1"/>
<evidence type="ECO:0000313" key="2">
    <source>
        <dbReference type="Proteomes" id="UP000030641"/>
    </source>
</evidence>
<gene>
    <name evidence="1" type="ORF">AUEXF2481DRAFT_620926</name>
</gene>
<dbReference type="Proteomes" id="UP000030641">
    <property type="component" value="Unassembled WGS sequence"/>
</dbReference>
<dbReference type="RefSeq" id="XP_013345582.1">
    <property type="nucleotide sequence ID" value="XM_013490128.1"/>
</dbReference>
<protein>
    <submittedName>
        <fullName evidence="1">Uncharacterized protein</fullName>
    </submittedName>
</protein>
<keyword evidence="2" id="KW-1185">Reference proteome</keyword>
<dbReference type="GeneID" id="25369560"/>
<name>A0A074ZE35_AURSE</name>
<proteinExistence type="predicted"/>